<protein>
    <submittedName>
        <fullName evidence="3">Reverse transcriptase (RNA-dependent DNA polymerase)</fullName>
    </submittedName>
</protein>
<dbReference type="Proteomes" id="UP000198597">
    <property type="component" value="Unassembled WGS sequence"/>
</dbReference>
<dbReference type="InterPro" id="IPR000477">
    <property type="entry name" value="RT_dom"/>
</dbReference>
<evidence type="ECO:0000313" key="4">
    <source>
        <dbReference type="Proteomes" id="UP000198597"/>
    </source>
</evidence>
<keyword evidence="4" id="KW-1185">Reference proteome</keyword>
<evidence type="ECO:0000313" key="3">
    <source>
        <dbReference type="EMBL" id="SDP77410.1"/>
    </source>
</evidence>
<organism evidence="3 4">
    <name type="scientific">Clostridium gasigenes</name>
    <dbReference type="NCBI Taxonomy" id="94869"/>
    <lineage>
        <taxon>Bacteria</taxon>
        <taxon>Bacillati</taxon>
        <taxon>Bacillota</taxon>
        <taxon>Clostridia</taxon>
        <taxon>Eubacteriales</taxon>
        <taxon>Clostridiaceae</taxon>
        <taxon>Clostridium</taxon>
    </lineage>
</organism>
<feature type="coiled-coil region" evidence="1">
    <location>
        <begin position="235"/>
        <end position="272"/>
    </location>
</feature>
<dbReference type="RefSeq" id="WP_089972636.1">
    <property type="nucleotide sequence ID" value="NZ_FNJM01000016.1"/>
</dbReference>
<evidence type="ECO:0000256" key="1">
    <source>
        <dbReference type="SAM" id="Coils"/>
    </source>
</evidence>
<dbReference type="InterPro" id="IPR043502">
    <property type="entry name" value="DNA/RNA_pol_sf"/>
</dbReference>
<dbReference type="GO" id="GO:0003964">
    <property type="term" value="F:RNA-directed DNA polymerase activity"/>
    <property type="evidence" value="ECO:0007669"/>
    <property type="project" value="UniProtKB-KW"/>
</dbReference>
<proteinExistence type="predicted"/>
<feature type="domain" description="Reverse transcriptase" evidence="2">
    <location>
        <begin position="1"/>
        <end position="292"/>
    </location>
</feature>
<keyword evidence="1" id="KW-0175">Coiled coil</keyword>
<evidence type="ECO:0000259" key="2">
    <source>
        <dbReference type="PROSITE" id="PS50878"/>
    </source>
</evidence>
<keyword evidence="3" id="KW-0548">Nucleotidyltransferase</keyword>
<dbReference type="SUPFAM" id="SSF56672">
    <property type="entry name" value="DNA/RNA polymerases"/>
    <property type="match status" value="1"/>
</dbReference>
<dbReference type="OrthoDB" id="9788687at2"/>
<dbReference type="AlphaFoldDB" id="A0A1H0VG36"/>
<reference evidence="3 4" key="1">
    <citation type="submission" date="2016-10" db="EMBL/GenBank/DDBJ databases">
        <authorList>
            <person name="de Groot N.N."/>
        </authorList>
    </citation>
    <scope>NUCLEOTIDE SEQUENCE [LARGE SCALE GENOMIC DNA]</scope>
    <source>
        <strain evidence="3 4">DSM 12272</strain>
    </source>
</reference>
<sequence>MDENRYLKIDYLIKYGYFDFKNSNTQKSFMDENEDKYISSNTIYKGIFNCDELYNNLEIMLKLIDSSFYGETEAIQFSCYKNEEERRGYKYSNMYSYINLSQHIHNNMKKYGQILEGSSKSLSNKFYNRTFLQGKILKYNNRLGKRRIFKADIENFYPSIYTHSIPWVLEGKLEAKKNKSNKSIYYNELDSLIQRCQYGETHGIPTGSFTSRVIAEIYMCKVDEKLSEYSYVRYVDDFELAYNKEEEQIKFYNALYKELKSLNLKIKKEKNIIDIFPFEAEEDIDDIFGYIANKKERCNRLTLSKEKRIIYSFIEFASSKERDGKKGALKLLFKALKHAVINSEVSEEAWLSNVWEYLFNIILLRPQISSYYLELIDSMDREDILEYIKQSLSKMKVQIEDSINRYIELEYSEELCAILSICYSLNNWQVICKEHLLLIINKLDDFNSIIAMEIYLKSDVIEWNKLFEVIENKLGSSYEWCNEFWLFKYQMFYKLKKEKGLEFEKEYKEYLYNKYSGGKNKGVFFDKRNIKKINSPIILEVQNKSGNALAKFYKNMLNNNITFFIYK</sequence>
<dbReference type="PROSITE" id="PS50878">
    <property type="entry name" value="RT_POL"/>
    <property type="match status" value="1"/>
</dbReference>
<name>A0A1H0VG36_9CLOT</name>
<accession>A0A1H0VG36</accession>
<dbReference type="CDD" id="cd01646">
    <property type="entry name" value="RT_Bac_retron_I"/>
    <property type="match status" value="1"/>
</dbReference>
<keyword evidence="3" id="KW-0808">Transferase</keyword>
<dbReference type="Pfam" id="PF00078">
    <property type="entry name" value="RVT_1"/>
    <property type="match status" value="1"/>
</dbReference>
<keyword evidence="3" id="KW-0695">RNA-directed DNA polymerase</keyword>
<gene>
    <name evidence="3" type="ORF">SAMN04488529_11655</name>
</gene>
<dbReference type="STRING" id="94869.SAMN04488529_11655"/>
<dbReference type="EMBL" id="FNJM01000016">
    <property type="protein sequence ID" value="SDP77410.1"/>
    <property type="molecule type" value="Genomic_DNA"/>
</dbReference>